<name>A0A7M4DKF9_9MICO</name>
<dbReference type="EMBL" id="CACRYJ010000035">
    <property type="protein sequence ID" value="VZO37628.1"/>
    <property type="molecule type" value="Genomic_DNA"/>
</dbReference>
<keyword evidence="2 4" id="KW-0012">Acyltransferase</keyword>
<dbReference type="Gene3D" id="3.40.630.30">
    <property type="match status" value="1"/>
</dbReference>
<dbReference type="NCBIfam" id="NF002959">
    <property type="entry name" value="PRK03624.1"/>
    <property type="match status" value="1"/>
</dbReference>
<evidence type="ECO:0000313" key="4">
    <source>
        <dbReference type="EMBL" id="VZO37628.1"/>
    </source>
</evidence>
<evidence type="ECO:0000313" key="5">
    <source>
        <dbReference type="Proteomes" id="UP000419743"/>
    </source>
</evidence>
<keyword evidence="1 4" id="KW-0808">Transferase</keyword>
<organism evidence="4 5">
    <name type="scientific">Occultella aeris</name>
    <dbReference type="NCBI Taxonomy" id="2761496"/>
    <lineage>
        <taxon>Bacteria</taxon>
        <taxon>Bacillati</taxon>
        <taxon>Actinomycetota</taxon>
        <taxon>Actinomycetes</taxon>
        <taxon>Micrococcales</taxon>
        <taxon>Ruaniaceae</taxon>
        <taxon>Occultella</taxon>
    </lineage>
</organism>
<dbReference type="Proteomes" id="UP000419743">
    <property type="component" value="Unassembled WGS sequence"/>
</dbReference>
<feature type="domain" description="N-acetyltransferase" evidence="3">
    <location>
        <begin position="13"/>
        <end position="151"/>
    </location>
</feature>
<dbReference type="RefSeq" id="WP_156741364.1">
    <property type="nucleotide sequence ID" value="NZ_CACRYJ010000035.1"/>
</dbReference>
<sequence length="155" mass="16837">MSASEPSADAAQPEVREALDADYARIIELWRSCGLTRPWNDPGTDLAQARAGGTSTVLVLETPDGVAGTVMVGLDGHRGWVYYLAVDPAQRALGHGRRLMVAAEAWLLGEGARKVQLMVREGNDVNGFYEALGYADQSTRVLGRWLEEPADRPQD</sequence>
<dbReference type="InterPro" id="IPR050832">
    <property type="entry name" value="Bact_Acetyltransf"/>
</dbReference>
<protein>
    <submittedName>
        <fullName evidence="4">Acetyltransferase YpeA</fullName>
        <ecNumber evidence="4">2.3.1.-</ecNumber>
    </submittedName>
</protein>
<dbReference type="InterPro" id="IPR000182">
    <property type="entry name" value="GNAT_dom"/>
</dbReference>
<proteinExistence type="predicted"/>
<reference evidence="4 5" key="1">
    <citation type="submission" date="2019-11" db="EMBL/GenBank/DDBJ databases">
        <authorList>
            <person name="Criscuolo A."/>
        </authorList>
    </citation>
    <scope>NUCLEOTIDE SEQUENCE [LARGE SCALE GENOMIC DNA]</scope>
    <source>
        <strain evidence="4">CIP111667</strain>
    </source>
</reference>
<dbReference type="GO" id="GO:0016747">
    <property type="term" value="F:acyltransferase activity, transferring groups other than amino-acyl groups"/>
    <property type="evidence" value="ECO:0007669"/>
    <property type="project" value="InterPro"/>
</dbReference>
<dbReference type="Pfam" id="PF00583">
    <property type="entry name" value="Acetyltransf_1"/>
    <property type="match status" value="1"/>
</dbReference>
<dbReference type="InterPro" id="IPR016181">
    <property type="entry name" value="Acyl_CoA_acyltransferase"/>
</dbReference>
<dbReference type="EC" id="2.3.1.-" evidence="4"/>
<dbReference type="PANTHER" id="PTHR43877">
    <property type="entry name" value="AMINOALKYLPHOSPHONATE N-ACETYLTRANSFERASE-RELATED-RELATED"/>
    <property type="match status" value="1"/>
</dbReference>
<comment type="caution">
    <text evidence="4">The sequence shown here is derived from an EMBL/GenBank/DDBJ whole genome shotgun (WGS) entry which is preliminary data.</text>
</comment>
<accession>A0A7M4DKF9</accession>
<dbReference type="PROSITE" id="PS51186">
    <property type="entry name" value="GNAT"/>
    <property type="match status" value="1"/>
</dbReference>
<dbReference type="AlphaFoldDB" id="A0A7M4DKF9"/>
<dbReference type="CDD" id="cd04301">
    <property type="entry name" value="NAT_SF"/>
    <property type="match status" value="1"/>
</dbReference>
<dbReference type="SUPFAM" id="SSF55729">
    <property type="entry name" value="Acyl-CoA N-acyltransferases (Nat)"/>
    <property type="match status" value="1"/>
</dbReference>
<evidence type="ECO:0000256" key="1">
    <source>
        <dbReference type="ARBA" id="ARBA00022679"/>
    </source>
</evidence>
<gene>
    <name evidence="4" type="primary">ypeA</name>
    <name evidence="4" type="ORF">HALOF300_02622</name>
</gene>
<evidence type="ECO:0000259" key="3">
    <source>
        <dbReference type="PROSITE" id="PS51186"/>
    </source>
</evidence>
<keyword evidence="5" id="KW-1185">Reference proteome</keyword>
<evidence type="ECO:0000256" key="2">
    <source>
        <dbReference type="ARBA" id="ARBA00023315"/>
    </source>
</evidence>